<evidence type="ECO:0000313" key="13">
    <source>
        <dbReference type="EMBL" id="GAQ83598.1"/>
    </source>
</evidence>
<dbReference type="InterPro" id="IPR014014">
    <property type="entry name" value="RNA_helicase_DEAD_Q_motif"/>
</dbReference>
<evidence type="ECO:0000256" key="9">
    <source>
        <dbReference type="SAM" id="MobiDB-lite"/>
    </source>
</evidence>
<feature type="domain" description="Helicase C-terminal" evidence="11">
    <location>
        <begin position="518"/>
        <end position="672"/>
    </location>
</feature>
<dbReference type="CDD" id="cd18787">
    <property type="entry name" value="SF2_C_DEAD"/>
    <property type="match status" value="1"/>
</dbReference>
<evidence type="ECO:0000313" key="14">
    <source>
        <dbReference type="Proteomes" id="UP000054558"/>
    </source>
</evidence>
<evidence type="ECO:0000256" key="4">
    <source>
        <dbReference type="ARBA" id="ARBA00022840"/>
    </source>
</evidence>
<dbReference type="AlphaFoldDB" id="A0A1Y1I668"/>
<keyword evidence="4 7" id="KW-0067">ATP-binding</keyword>
<dbReference type="PANTHER" id="PTHR24031">
    <property type="entry name" value="RNA HELICASE"/>
    <property type="match status" value="1"/>
</dbReference>
<feature type="domain" description="DEAD-box RNA helicase Q" evidence="12">
    <location>
        <begin position="272"/>
        <end position="301"/>
    </location>
</feature>
<dbReference type="InterPro" id="IPR011545">
    <property type="entry name" value="DEAD/DEAH_box_helicase_dom"/>
</dbReference>
<evidence type="ECO:0000256" key="8">
    <source>
        <dbReference type="RuleBase" id="RU365068"/>
    </source>
</evidence>
<dbReference type="PROSITE" id="PS51195">
    <property type="entry name" value="Q_MOTIF"/>
    <property type="match status" value="1"/>
</dbReference>
<comment type="catalytic activity">
    <reaction evidence="8">
        <text>ATP + H2O = ADP + phosphate + H(+)</text>
        <dbReference type="Rhea" id="RHEA:13065"/>
        <dbReference type="ChEBI" id="CHEBI:15377"/>
        <dbReference type="ChEBI" id="CHEBI:15378"/>
        <dbReference type="ChEBI" id="CHEBI:30616"/>
        <dbReference type="ChEBI" id="CHEBI:43474"/>
        <dbReference type="ChEBI" id="CHEBI:456216"/>
        <dbReference type="EC" id="3.6.4.13"/>
    </reaction>
</comment>
<dbReference type="PROSITE" id="PS00039">
    <property type="entry name" value="DEAD_ATP_HELICASE"/>
    <property type="match status" value="1"/>
</dbReference>
<dbReference type="SMART" id="SM00487">
    <property type="entry name" value="DEXDc"/>
    <property type="match status" value="1"/>
</dbReference>
<keyword evidence="3 7" id="KW-0347">Helicase</keyword>
<dbReference type="EC" id="3.6.4.13" evidence="8"/>
<evidence type="ECO:0000256" key="2">
    <source>
        <dbReference type="ARBA" id="ARBA00022801"/>
    </source>
</evidence>
<keyword evidence="1 7" id="KW-0547">Nucleotide-binding</keyword>
<proteinExistence type="inferred from homology"/>
<sequence length="740" mass="80235">MALCTSQLQFANAALASCASLSRTASFSSPMLVARLRVLGPLRSLWSLSNSLVDPVAAAERLSSSAAYTSSSDQPSTMSAPWPGAGTSQDGRNTQARYGGDSGSSRGGRGGGRGRRGGGTRTIEQERSYHGGRPQMQNPGRGYQENFEQEGNGYGRNGAGVERGGNGFGRGGRGGGRNGRGSGMVEERGNGRAVGGGSGERKRGPPGGSMSAAAVQQHQRRAPPVSRRPPAQSQLIDETLSESEGEEDRPAVDAERSTTGGSGGNPAFITETRFDSFNLSPPTIKALHEDLGYEKMTVVQEATLPACLDGKDVLAKAKTGTGKTLGFLIPAIERILARGGRRSSNPDIEVLVISPTRELAQQIEAEAKALLKYHPLRSEIIFGGSNINSDRRRLESQPAEILICTPGRLQDHLDNTPSVPQRLKGLKVLILDEADNLLNMGFRPAIEKILRYLPGQRQTLLFSATIPPQVHTVSKLALKPNHAFIDTVGEETEQTNIQVKQSYAVIPLADQIGATFHILRQHIREERNFKVLVFLTTARATQLYAQLFQGIGFPALEIHSRKSQAARTRTSEEFRKGSRVVLFTSDVSARGVDYPDVSMVLQVGLPTDKAQYIHRLGRTARAGKEGEGILMLAPYEKYFLKQVADLPLEQYGPVPIEADIRQEVQRGMSRLEEKTLVQAYVAWLGFYNTFCKNLGWSKADLVQQANFYATECLGMSEPPALLRRTVGMMGLKGVPGLRIE</sequence>
<dbReference type="Gene3D" id="3.40.50.300">
    <property type="entry name" value="P-loop containing nucleotide triphosphate hydrolases"/>
    <property type="match status" value="2"/>
</dbReference>
<reference evidence="13 14" key="1">
    <citation type="journal article" date="2014" name="Nat. Commun.">
        <title>Klebsormidium flaccidum genome reveals primary factors for plant terrestrial adaptation.</title>
        <authorList>
            <person name="Hori K."/>
            <person name="Maruyama F."/>
            <person name="Fujisawa T."/>
            <person name="Togashi T."/>
            <person name="Yamamoto N."/>
            <person name="Seo M."/>
            <person name="Sato S."/>
            <person name="Yamada T."/>
            <person name="Mori H."/>
            <person name="Tajima N."/>
            <person name="Moriyama T."/>
            <person name="Ikeuchi M."/>
            <person name="Watanabe M."/>
            <person name="Wada H."/>
            <person name="Kobayashi K."/>
            <person name="Saito M."/>
            <person name="Masuda T."/>
            <person name="Sasaki-Sekimoto Y."/>
            <person name="Mashiguchi K."/>
            <person name="Awai K."/>
            <person name="Shimojima M."/>
            <person name="Masuda S."/>
            <person name="Iwai M."/>
            <person name="Nobusawa T."/>
            <person name="Narise T."/>
            <person name="Kondo S."/>
            <person name="Saito H."/>
            <person name="Sato R."/>
            <person name="Murakawa M."/>
            <person name="Ihara Y."/>
            <person name="Oshima-Yamada Y."/>
            <person name="Ohtaka K."/>
            <person name="Satoh M."/>
            <person name="Sonobe K."/>
            <person name="Ishii M."/>
            <person name="Ohtani R."/>
            <person name="Kanamori-Sato M."/>
            <person name="Honoki R."/>
            <person name="Miyazaki D."/>
            <person name="Mochizuki H."/>
            <person name="Umetsu J."/>
            <person name="Higashi K."/>
            <person name="Shibata D."/>
            <person name="Kamiya Y."/>
            <person name="Sato N."/>
            <person name="Nakamura Y."/>
            <person name="Tabata S."/>
            <person name="Ida S."/>
            <person name="Kurokawa K."/>
            <person name="Ohta H."/>
        </authorList>
    </citation>
    <scope>NUCLEOTIDE SEQUENCE [LARGE SCALE GENOMIC DNA]</scope>
    <source>
        <strain evidence="13 14">NIES-2285</strain>
    </source>
</reference>
<dbReference type="CDD" id="cd17964">
    <property type="entry name" value="DEADc_MSS116"/>
    <property type="match status" value="1"/>
</dbReference>
<evidence type="ECO:0000256" key="3">
    <source>
        <dbReference type="ARBA" id="ARBA00022806"/>
    </source>
</evidence>
<dbReference type="InterPro" id="IPR027417">
    <property type="entry name" value="P-loop_NTPase"/>
</dbReference>
<evidence type="ECO:0000256" key="6">
    <source>
        <dbReference type="PROSITE-ProRule" id="PRU00552"/>
    </source>
</evidence>
<dbReference type="Proteomes" id="UP000054558">
    <property type="component" value="Unassembled WGS sequence"/>
</dbReference>
<dbReference type="STRING" id="105231.A0A1Y1I668"/>
<dbReference type="PROSITE" id="PS51192">
    <property type="entry name" value="HELICASE_ATP_BIND_1"/>
    <property type="match status" value="1"/>
</dbReference>
<gene>
    <name evidence="13" type="ORF">KFL_001540160</name>
</gene>
<dbReference type="GO" id="GO:0005524">
    <property type="term" value="F:ATP binding"/>
    <property type="evidence" value="ECO:0007669"/>
    <property type="project" value="UniProtKB-UniRule"/>
</dbReference>
<accession>A0A1Y1I668</accession>
<comment type="similarity">
    <text evidence="7">Belongs to the DEAD box helicase family.</text>
</comment>
<dbReference type="GO" id="GO:0003724">
    <property type="term" value="F:RNA helicase activity"/>
    <property type="evidence" value="ECO:0007669"/>
    <property type="project" value="UniProtKB-EC"/>
</dbReference>
<evidence type="ECO:0000256" key="7">
    <source>
        <dbReference type="RuleBase" id="RU000492"/>
    </source>
</evidence>
<feature type="compositionally biased region" description="Low complexity" evidence="9">
    <location>
        <begin position="222"/>
        <end position="234"/>
    </location>
</feature>
<evidence type="ECO:0000259" key="12">
    <source>
        <dbReference type="PROSITE" id="PS51195"/>
    </source>
</evidence>
<dbReference type="SUPFAM" id="SSF52540">
    <property type="entry name" value="P-loop containing nucleoside triphosphate hydrolases"/>
    <property type="match status" value="1"/>
</dbReference>
<comment type="function">
    <text evidence="8">RNA helicase.</text>
</comment>
<protein>
    <recommendedName>
        <fullName evidence="8">ATP-dependent RNA helicase</fullName>
        <ecNumber evidence="8">3.6.4.13</ecNumber>
    </recommendedName>
</protein>
<evidence type="ECO:0000259" key="11">
    <source>
        <dbReference type="PROSITE" id="PS51194"/>
    </source>
</evidence>
<keyword evidence="2 7" id="KW-0378">Hydrolase</keyword>
<organism evidence="13 14">
    <name type="scientific">Klebsormidium nitens</name>
    <name type="common">Green alga</name>
    <name type="synonym">Ulothrix nitens</name>
    <dbReference type="NCBI Taxonomy" id="105231"/>
    <lineage>
        <taxon>Eukaryota</taxon>
        <taxon>Viridiplantae</taxon>
        <taxon>Streptophyta</taxon>
        <taxon>Klebsormidiophyceae</taxon>
        <taxon>Klebsormidiales</taxon>
        <taxon>Klebsormidiaceae</taxon>
        <taxon>Klebsormidium</taxon>
    </lineage>
</organism>
<dbReference type="GO" id="GO:0003723">
    <property type="term" value="F:RNA binding"/>
    <property type="evidence" value="ECO:0007669"/>
    <property type="project" value="UniProtKB-UniRule"/>
</dbReference>
<dbReference type="SMART" id="SM00490">
    <property type="entry name" value="HELICc"/>
    <property type="match status" value="1"/>
</dbReference>
<feature type="compositionally biased region" description="Gly residues" evidence="9">
    <location>
        <begin position="100"/>
        <end position="111"/>
    </location>
</feature>
<dbReference type="Pfam" id="PF00271">
    <property type="entry name" value="Helicase_C"/>
    <property type="match status" value="1"/>
</dbReference>
<evidence type="ECO:0000256" key="5">
    <source>
        <dbReference type="ARBA" id="ARBA00022884"/>
    </source>
</evidence>
<dbReference type="InterPro" id="IPR001650">
    <property type="entry name" value="Helicase_C-like"/>
</dbReference>
<dbReference type="PROSITE" id="PS51194">
    <property type="entry name" value="HELICASE_CTER"/>
    <property type="match status" value="1"/>
</dbReference>
<dbReference type="OrthoDB" id="193716at2759"/>
<keyword evidence="14" id="KW-1185">Reference proteome</keyword>
<feature type="domain" description="Helicase ATP-binding" evidence="10">
    <location>
        <begin position="304"/>
        <end position="484"/>
    </location>
</feature>
<dbReference type="InterPro" id="IPR000629">
    <property type="entry name" value="RNA-helicase_DEAD-box_CS"/>
</dbReference>
<dbReference type="InterPro" id="IPR014001">
    <property type="entry name" value="Helicase_ATP-bd"/>
</dbReference>
<evidence type="ECO:0000259" key="10">
    <source>
        <dbReference type="PROSITE" id="PS51192"/>
    </source>
</evidence>
<name>A0A1Y1I668_KLENI</name>
<comment type="domain">
    <text evidence="8">The Q motif is unique to and characteristic of the DEAD box family of RNA helicases and controls ATP binding and hydrolysis.</text>
</comment>
<dbReference type="EMBL" id="DF237103">
    <property type="protein sequence ID" value="GAQ83598.1"/>
    <property type="molecule type" value="Genomic_DNA"/>
</dbReference>
<dbReference type="Pfam" id="PF00270">
    <property type="entry name" value="DEAD"/>
    <property type="match status" value="1"/>
</dbReference>
<keyword evidence="5 8" id="KW-0694">RNA-binding</keyword>
<feature type="compositionally biased region" description="Polar residues" evidence="9">
    <location>
        <begin position="86"/>
        <end position="96"/>
    </location>
</feature>
<feature type="region of interest" description="Disordered" evidence="9">
    <location>
        <begin position="66"/>
        <end position="269"/>
    </location>
</feature>
<feature type="short sequence motif" description="Q motif" evidence="6">
    <location>
        <begin position="272"/>
        <end position="301"/>
    </location>
</feature>
<dbReference type="OMA" id="NGEQYVH"/>
<dbReference type="GO" id="GO:0016787">
    <property type="term" value="F:hydrolase activity"/>
    <property type="evidence" value="ECO:0007669"/>
    <property type="project" value="UniProtKB-KW"/>
</dbReference>
<feature type="compositionally biased region" description="Gly residues" evidence="9">
    <location>
        <begin position="152"/>
        <end position="182"/>
    </location>
</feature>
<evidence type="ECO:0000256" key="1">
    <source>
        <dbReference type="ARBA" id="ARBA00022741"/>
    </source>
</evidence>